<dbReference type="PROSITE" id="PS00216">
    <property type="entry name" value="SUGAR_TRANSPORT_1"/>
    <property type="match status" value="1"/>
</dbReference>
<dbReference type="InterPro" id="IPR001958">
    <property type="entry name" value="Tet-R_TetA/multi-R_MdtG-like"/>
</dbReference>
<proteinExistence type="predicted"/>
<protein>
    <recommendedName>
        <fullName evidence="9">Major facilitator superfamily (MFS) profile domain-containing protein</fullName>
    </recommendedName>
</protein>
<dbReference type="EMBL" id="UXSR01005427">
    <property type="protein sequence ID" value="VDD81927.1"/>
    <property type="molecule type" value="Genomic_DNA"/>
</dbReference>
<dbReference type="InterPro" id="IPR036259">
    <property type="entry name" value="MFS_trans_sf"/>
</dbReference>
<comment type="subcellular location">
    <subcellularLocation>
        <location evidence="1">Membrane</location>
        <topology evidence="1">Multi-pass membrane protein</topology>
    </subcellularLocation>
</comment>
<evidence type="ECO:0000256" key="6">
    <source>
        <dbReference type="SAM" id="Phobius"/>
    </source>
</evidence>
<dbReference type="InterPro" id="IPR011701">
    <property type="entry name" value="MFS"/>
</dbReference>
<dbReference type="OrthoDB" id="419616at2759"/>
<evidence type="ECO:0000256" key="2">
    <source>
        <dbReference type="ARBA" id="ARBA00022448"/>
    </source>
</evidence>
<name>A0A3P6GQC2_MESCO</name>
<feature type="transmembrane region" description="Helical" evidence="6">
    <location>
        <begin position="188"/>
        <end position="213"/>
    </location>
</feature>
<evidence type="ECO:0000313" key="8">
    <source>
        <dbReference type="Proteomes" id="UP000267029"/>
    </source>
</evidence>
<gene>
    <name evidence="7" type="ORF">MCOS_LOCUS7930</name>
</gene>
<evidence type="ECO:0000256" key="5">
    <source>
        <dbReference type="ARBA" id="ARBA00023136"/>
    </source>
</evidence>
<keyword evidence="8" id="KW-1185">Reference proteome</keyword>
<evidence type="ECO:0008006" key="9">
    <source>
        <dbReference type="Google" id="ProtNLM"/>
    </source>
</evidence>
<dbReference type="STRING" id="53468.A0A3P6GQC2"/>
<dbReference type="PRINTS" id="PR01035">
    <property type="entry name" value="TCRTETA"/>
</dbReference>
<dbReference type="Gene3D" id="1.20.1250.20">
    <property type="entry name" value="MFS general substrate transporter like domains"/>
    <property type="match status" value="1"/>
</dbReference>
<dbReference type="PANTHER" id="PTHR23504:SF1">
    <property type="entry name" value="GH21943P-RELATED"/>
    <property type="match status" value="1"/>
</dbReference>
<evidence type="ECO:0000313" key="7">
    <source>
        <dbReference type="EMBL" id="VDD81927.1"/>
    </source>
</evidence>
<feature type="transmembrane region" description="Helical" evidence="6">
    <location>
        <begin position="322"/>
        <end position="341"/>
    </location>
</feature>
<reference evidence="7 8" key="1">
    <citation type="submission" date="2018-10" db="EMBL/GenBank/DDBJ databases">
        <authorList>
            <consortium name="Pathogen Informatics"/>
        </authorList>
    </citation>
    <scope>NUCLEOTIDE SEQUENCE [LARGE SCALE GENOMIC DNA]</scope>
</reference>
<evidence type="ECO:0000256" key="4">
    <source>
        <dbReference type="ARBA" id="ARBA00022989"/>
    </source>
</evidence>
<keyword evidence="4 6" id="KW-1133">Transmembrane helix</keyword>
<keyword evidence="3 6" id="KW-0812">Transmembrane</keyword>
<dbReference type="GO" id="GO:0016020">
    <property type="term" value="C:membrane"/>
    <property type="evidence" value="ECO:0007669"/>
    <property type="project" value="UniProtKB-SubCell"/>
</dbReference>
<evidence type="ECO:0000256" key="3">
    <source>
        <dbReference type="ARBA" id="ARBA00022692"/>
    </source>
</evidence>
<dbReference type="Pfam" id="PF07690">
    <property type="entry name" value="MFS_1"/>
    <property type="match status" value="1"/>
</dbReference>
<feature type="transmembrane region" description="Helical" evidence="6">
    <location>
        <begin position="20"/>
        <end position="40"/>
    </location>
</feature>
<dbReference type="AlphaFoldDB" id="A0A3P6GQC2"/>
<keyword evidence="2" id="KW-0813">Transport</keyword>
<dbReference type="InterPro" id="IPR005829">
    <property type="entry name" value="Sugar_transporter_CS"/>
</dbReference>
<evidence type="ECO:0000256" key="1">
    <source>
        <dbReference type="ARBA" id="ARBA00004141"/>
    </source>
</evidence>
<dbReference type="GO" id="GO:0022857">
    <property type="term" value="F:transmembrane transporter activity"/>
    <property type="evidence" value="ECO:0007669"/>
    <property type="project" value="InterPro"/>
</dbReference>
<feature type="transmembrane region" description="Helical" evidence="6">
    <location>
        <begin position="225"/>
        <end position="248"/>
    </location>
</feature>
<accession>A0A3P6GQC2</accession>
<dbReference type="PANTHER" id="PTHR23504">
    <property type="entry name" value="MAJOR FACILITATOR SUPERFAMILY DOMAIN-CONTAINING PROTEIN 10"/>
    <property type="match status" value="1"/>
</dbReference>
<feature type="transmembrane region" description="Helical" evidence="6">
    <location>
        <begin position="73"/>
        <end position="94"/>
    </location>
</feature>
<keyword evidence="5 6" id="KW-0472">Membrane</keyword>
<dbReference type="SUPFAM" id="SSF103473">
    <property type="entry name" value="MFS general substrate transporter"/>
    <property type="match status" value="1"/>
</dbReference>
<dbReference type="Proteomes" id="UP000267029">
    <property type="component" value="Unassembled WGS sequence"/>
</dbReference>
<sequence length="371" mass="40558">MLTSPMISVLDEAFPKHTFLMNGLIQGVKGFLSFLSAPLIGALSDILGRKPFLFLTVTFTCSPIPFIKLSHWWYFTMISISGIFSVTFSVVLAFVSDVTTVENRSWAYGLVSATFAASLIVSPSLGAFLEKAYSENFVIVLASLIAFADIVFILFCVPESLESKKRWTITWDKVDPFGALRHISRDRLTLLVCMTTFLSYLPEAGEYSCFFVYLRLVIGFSEENVALFIALCGLVSCFAQTCGLGLLITCFGSKHAIIVGLAFEACQLAMFGFFSSAWVLWSAGCVAGLGSITYPALSAFLSNHVNADQQGLAQGLLTGIRGLCGGLGPAVYGFIFFIFQVNRHLQMSGFCNRVASVHKISKTMKPPIKRV</sequence>
<feature type="transmembrane region" description="Helical" evidence="6">
    <location>
        <begin position="106"/>
        <end position="125"/>
    </location>
</feature>
<organism evidence="7 8">
    <name type="scientific">Mesocestoides corti</name>
    <name type="common">Flatworm</name>
    <dbReference type="NCBI Taxonomy" id="53468"/>
    <lineage>
        <taxon>Eukaryota</taxon>
        <taxon>Metazoa</taxon>
        <taxon>Spiralia</taxon>
        <taxon>Lophotrochozoa</taxon>
        <taxon>Platyhelminthes</taxon>
        <taxon>Cestoda</taxon>
        <taxon>Eucestoda</taxon>
        <taxon>Cyclophyllidea</taxon>
        <taxon>Mesocestoididae</taxon>
        <taxon>Mesocestoides</taxon>
    </lineage>
</organism>
<feature type="transmembrane region" description="Helical" evidence="6">
    <location>
        <begin position="137"/>
        <end position="157"/>
    </location>
</feature>